<gene>
    <name evidence="3" type="primary">LOC112064109</name>
</gene>
<reference evidence="3" key="1">
    <citation type="submission" date="2025-08" db="UniProtKB">
        <authorList>
            <consortium name="RefSeq"/>
        </authorList>
    </citation>
    <scope>IDENTIFICATION</scope>
    <source>
        <tissue evidence="3">Muscle</tissue>
    </source>
</reference>
<feature type="region of interest" description="Disordered" evidence="1">
    <location>
        <begin position="89"/>
        <end position="114"/>
    </location>
</feature>
<dbReference type="RefSeq" id="XP_054936597.1">
    <property type="nucleotide sequence ID" value="XM_055080622.1"/>
</dbReference>
<dbReference type="GeneID" id="112064109"/>
<sequence length="192" mass="20356">MKLPNPAGPNIPLGVQGGRGPGLRRRTAAPGTPETRGRKRPVRGGGPAAEGDPGPGHFGPVPAPACGRSPRVSSSRLFALSFPRVNDTHGPVTVTGRRARAGPGLGRRCGPERPPGLGAARLPAFQCRSNLLPPSSRPVLRAQPSDLSISITSSEKLPLAPQRTRFKMTTLRPSQILNQLKIHFSSFHRQCD</sequence>
<feature type="compositionally biased region" description="Gly residues" evidence="1">
    <location>
        <begin position="43"/>
        <end position="57"/>
    </location>
</feature>
<name>A0A9W2WBK0_PHYMC</name>
<dbReference type="Proteomes" id="UP000248484">
    <property type="component" value="Chromosome 19"/>
</dbReference>
<feature type="region of interest" description="Disordered" evidence="1">
    <location>
        <begin position="1"/>
        <end position="70"/>
    </location>
</feature>
<evidence type="ECO:0000313" key="3">
    <source>
        <dbReference type="RefSeq" id="XP_054936597.1"/>
    </source>
</evidence>
<evidence type="ECO:0000313" key="2">
    <source>
        <dbReference type="Proteomes" id="UP000248484"/>
    </source>
</evidence>
<accession>A0A9W2WBK0</accession>
<organism evidence="2 3">
    <name type="scientific">Physeter macrocephalus</name>
    <name type="common">Sperm whale</name>
    <name type="synonym">Physeter catodon</name>
    <dbReference type="NCBI Taxonomy" id="9755"/>
    <lineage>
        <taxon>Eukaryota</taxon>
        <taxon>Metazoa</taxon>
        <taxon>Chordata</taxon>
        <taxon>Craniata</taxon>
        <taxon>Vertebrata</taxon>
        <taxon>Euteleostomi</taxon>
        <taxon>Mammalia</taxon>
        <taxon>Eutheria</taxon>
        <taxon>Laurasiatheria</taxon>
        <taxon>Artiodactyla</taxon>
        <taxon>Whippomorpha</taxon>
        <taxon>Cetacea</taxon>
        <taxon>Odontoceti</taxon>
        <taxon>Physeteridae</taxon>
        <taxon>Physeter</taxon>
    </lineage>
</organism>
<keyword evidence="2" id="KW-1185">Reference proteome</keyword>
<protein>
    <submittedName>
        <fullName evidence="3">Collagen alpha-1(I) chain-like isoform X1</fullName>
    </submittedName>
</protein>
<evidence type="ECO:0000256" key="1">
    <source>
        <dbReference type="SAM" id="MobiDB-lite"/>
    </source>
</evidence>
<dbReference type="AlphaFoldDB" id="A0A9W2WBK0"/>
<proteinExistence type="predicted"/>
<dbReference type="OrthoDB" id="10514447at2759"/>